<organism evidence="2 3">
    <name type="scientific">Methylogaea oryzae</name>
    <dbReference type="NCBI Taxonomy" id="1295382"/>
    <lineage>
        <taxon>Bacteria</taxon>
        <taxon>Pseudomonadati</taxon>
        <taxon>Pseudomonadota</taxon>
        <taxon>Gammaproteobacteria</taxon>
        <taxon>Methylococcales</taxon>
        <taxon>Methylococcaceae</taxon>
        <taxon>Methylogaea</taxon>
    </lineage>
</organism>
<feature type="transmembrane region" description="Helical" evidence="1">
    <location>
        <begin position="24"/>
        <end position="43"/>
    </location>
</feature>
<accession>A0A8D4VPB9</accession>
<dbReference type="KEGG" id="moz:MoryE10_13630"/>
<name>A0A8D4VPB9_9GAMM</name>
<dbReference type="EMBL" id="AP019782">
    <property type="protein sequence ID" value="BBL70757.1"/>
    <property type="molecule type" value="Genomic_DNA"/>
</dbReference>
<reference evidence="2" key="1">
    <citation type="submission" date="2019-06" db="EMBL/GenBank/DDBJ databases">
        <title>Complete genome sequence of Methylogaea oryzae strain JCM16910.</title>
        <authorList>
            <person name="Asakawa S."/>
        </authorList>
    </citation>
    <scope>NUCLEOTIDE SEQUENCE</scope>
    <source>
        <strain evidence="2">E10</strain>
    </source>
</reference>
<keyword evidence="3" id="KW-1185">Reference proteome</keyword>
<sequence>MANAQSSEAVKTLPIRRIDGKFRAAGAVIVALGLVAALAGAWWGPAMLFPGAVILFMGRSF</sequence>
<evidence type="ECO:0000313" key="2">
    <source>
        <dbReference type="EMBL" id="BBL70757.1"/>
    </source>
</evidence>
<dbReference type="AlphaFoldDB" id="A0A8D4VPB9"/>
<keyword evidence="1" id="KW-0812">Transmembrane</keyword>
<keyword evidence="1" id="KW-0472">Membrane</keyword>
<protein>
    <submittedName>
        <fullName evidence="2">Uncharacterized protein</fullName>
    </submittedName>
</protein>
<dbReference type="Proteomes" id="UP000824988">
    <property type="component" value="Chromosome"/>
</dbReference>
<dbReference type="RefSeq" id="WP_221048625.1">
    <property type="nucleotide sequence ID" value="NZ_AP019782.1"/>
</dbReference>
<evidence type="ECO:0000256" key="1">
    <source>
        <dbReference type="SAM" id="Phobius"/>
    </source>
</evidence>
<gene>
    <name evidence="2" type="ORF">MoryE10_13630</name>
</gene>
<evidence type="ECO:0000313" key="3">
    <source>
        <dbReference type="Proteomes" id="UP000824988"/>
    </source>
</evidence>
<proteinExistence type="predicted"/>
<keyword evidence="1" id="KW-1133">Transmembrane helix</keyword>